<accession>A0ACB8C271</accession>
<organism evidence="1 2">
    <name type="scientific">Dermacentor silvarum</name>
    <name type="common">Tick</name>
    <dbReference type="NCBI Taxonomy" id="543639"/>
    <lineage>
        <taxon>Eukaryota</taxon>
        <taxon>Metazoa</taxon>
        <taxon>Ecdysozoa</taxon>
        <taxon>Arthropoda</taxon>
        <taxon>Chelicerata</taxon>
        <taxon>Arachnida</taxon>
        <taxon>Acari</taxon>
        <taxon>Parasitiformes</taxon>
        <taxon>Ixodida</taxon>
        <taxon>Ixodoidea</taxon>
        <taxon>Ixodidae</taxon>
        <taxon>Rhipicephalinae</taxon>
        <taxon>Dermacentor</taxon>
    </lineage>
</organism>
<protein>
    <submittedName>
        <fullName evidence="1">Uncharacterized protein</fullName>
    </submittedName>
</protein>
<reference evidence="1" key="1">
    <citation type="submission" date="2020-05" db="EMBL/GenBank/DDBJ databases">
        <title>Large-scale comparative analyses of tick genomes elucidate their genetic diversity and vector capacities.</title>
        <authorList>
            <person name="Jia N."/>
            <person name="Wang J."/>
            <person name="Shi W."/>
            <person name="Du L."/>
            <person name="Sun Y."/>
            <person name="Zhan W."/>
            <person name="Jiang J."/>
            <person name="Wang Q."/>
            <person name="Zhang B."/>
            <person name="Ji P."/>
            <person name="Sakyi L.B."/>
            <person name="Cui X."/>
            <person name="Yuan T."/>
            <person name="Jiang B."/>
            <person name="Yang W."/>
            <person name="Lam T.T.-Y."/>
            <person name="Chang Q."/>
            <person name="Ding S."/>
            <person name="Wang X."/>
            <person name="Zhu J."/>
            <person name="Ruan X."/>
            <person name="Zhao L."/>
            <person name="Wei J."/>
            <person name="Que T."/>
            <person name="Du C."/>
            <person name="Cheng J."/>
            <person name="Dai P."/>
            <person name="Han X."/>
            <person name="Huang E."/>
            <person name="Gao Y."/>
            <person name="Liu J."/>
            <person name="Shao H."/>
            <person name="Ye R."/>
            <person name="Li L."/>
            <person name="Wei W."/>
            <person name="Wang X."/>
            <person name="Wang C."/>
            <person name="Yang T."/>
            <person name="Huo Q."/>
            <person name="Li W."/>
            <person name="Guo W."/>
            <person name="Chen H."/>
            <person name="Zhou L."/>
            <person name="Ni X."/>
            <person name="Tian J."/>
            <person name="Zhou Y."/>
            <person name="Sheng Y."/>
            <person name="Liu T."/>
            <person name="Pan Y."/>
            <person name="Xia L."/>
            <person name="Li J."/>
            <person name="Zhao F."/>
            <person name="Cao W."/>
        </authorList>
    </citation>
    <scope>NUCLEOTIDE SEQUENCE</scope>
    <source>
        <strain evidence="1">Dsil-2018</strain>
    </source>
</reference>
<evidence type="ECO:0000313" key="1">
    <source>
        <dbReference type="EMBL" id="KAH7932906.1"/>
    </source>
</evidence>
<keyword evidence="2" id="KW-1185">Reference proteome</keyword>
<comment type="caution">
    <text evidence="1">The sequence shown here is derived from an EMBL/GenBank/DDBJ whole genome shotgun (WGS) entry which is preliminary data.</text>
</comment>
<sequence length="209" mass="23251">MNAMLNVSTADAKLGLVRAACKPSMRAGVYTVSAWYLRASGNIAGAHCECVAGLSETCQHVAGLLFAVADKGAVPDENKPSCTDLPCKWIVPSEAKKPALKLPLQEIPFHRNVINKPPCLKQPRNYNPSQKVTRYEDIVKLKTRLQDMLPALLHFVKHALIPEMVTKRVKRLGKLYTCGQYVSYKKLQQGFYVCSPVDESLTLKIRKLK</sequence>
<gene>
    <name evidence="1" type="ORF">HPB49_004678</name>
</gene>
<evidence type="ECO:0000313" key="2">
    <source>
        <dbReference type="Proteomes" id="UP000821865"/>
    </source>
</evidence>
<dbReference type="EMBL" id="CM023478">
    <property type="protein sequence ID" value="KAH7932906.1"/>
    <property type="molecule type" value="Genomic_DNA"/>
</dbReference>
<dbReference type="Proteomes" id="UP000821865">
    <property type="component" value="Chromosome 9"/>
</dbReference>
<name>A0ACB8C271_DERSI</name>
<proteinExistence type="predicted"/>